<dbReference type="EMBL" id="JBJQND010000011">
    <property type="protein sequence ID" value="KAL3861658.1"/>
    <property type="molecule type" value="Genomic_DNA"/>
</dbReference>
<sequence>MKNKLMYFALIVSACFQKATTDAETVWLKDVTTRIQTDKREVNGADLPDQLTFHLKRRNQDLVLNLKRNYHIDPNADIYIVQTLNDGRTILEKSQNLETKVSVQKSLCRLNTS</sequence>
<keyword evidence="3" id="KW-1185">Reference proteome</keyword>
<protein>
    <submittedName>
        <fullName evidence="2">Uncharacterized protein</fullName>
    </submittedName>
</protein>
<proteinExistence type="predicted"/>
<keyword evidence="1" id="KW-0732">Signal</keyword>
<comment type="caution">
    <text evidence="2">The sequence shown here is derived from an EMBL/GenBank/DDBJ whole genome shotgun (WGS) entry which is preliminary data.</text>
</comment>
<dbReference type="AlphaFoldDB" id="A0ABD3VM76"/>
<accession>A0ABD3VM76</accession>
<dbReference type="PROSITE" id="PS51257">
    <property type="entry name" value="PROKAR_LIPOPROTEIN"/>
    <property type="match status" value="1"/>
</dbReference>
<feature type="signal peptide" evidence="1">
    <location>
        <begin position="1"/>
        <end position="21"/>
    </location>
</feature>
<feature type="chain" id="PRO_5044889725" evidence="1">
    <location>
        <begin position="22"/>
        <end position="113"/>
    </location>
</feature>
<name>A0ABD3VM76_SINWO</name>
<organism evidence="2 3">
    <name type="scientific">Sinanodonta woodiana</name>
    <name type="common">Chinese pond mussel</name>
    <name type="synonym">Anodonta woodiana</name>
    <dbReference type="NCBI Taxonomy" id="1069815"/>
    <lineage>
        <taxon>Eukaryota</taxon>
        <taxon>Metazoa</taxon>
        <taxon>Spiralia</taxon>
        <taxon>Lophotrochozoa</taxon>
        <taxon>Mollusca</taxon>
        <taxon>Bivalvia</taxon>
        <taxon>Autobranchia</taxon>
        <taxon>Heteroconchia</taxon>
        <taxon>Palaeoheterodonta</taxon>
        <taxon>Unionida</taxon>
        <taxon>Unionoidea</taxon>
        <taxon>Unionidae</taxon>
        <taxon>Unioninae</taxon>
        <taxon>Sinanodonta</taxon>
    </lineage>
</organism>
<reference evidence="2 3" key="1">
    <citation type="submission" date="2024-11" db="EMBL/GenBank/DDBJ databases">
        <title>Chromosome-level genome assembly of the freshwater bivalve Anodonta woodiana.</title>
        <authorList>
            <person name="Chen X."/>
        </authorList>
    </citation>
    <scope>NUCLEOTIDE SEQUENCE [LARGE SCALE GENOMIC DNA]</scope>
    <source>
        <strain evidence="2">MN2024</strain>
        <tissue evidence="2">Gills</tissue>
    </source>
</reference>
<evidence type="ECO:0000313" key="3">
    <source>
        <dbReference type="Proteomes" id="UP001634394"/>
    </source>
</evidence>
<evidence type="ECO:0000256" key="1">
    <source>
        <dbReference type="SAM" id="SignalP"/>
    </source>
</evidence>
<gene>
    <name evidence="2" type="ORF">ACJMK2_007683</name>
</gene>
<dbReference type="Proteomes" id="UP001634394">
    <property type="component" value="Unassembled WGS sequence"/>
</dbReference>
<evidence type="ECO:0000313" key="2">
    <source>
        <dbReference type="EMBL" id="KAL3861658.1"/>
    </source>
</evidence>